<dbReference type="InterPro" id="IPR004481">
    <property type="entry name" value="K/Na/Ca-exchanger"/>
</dbReference>
<evidence type="ECO:0000256" key="3">
    <source>
        <dbReference type="ARBA" id="ARBA00022989"/>
    </source>
</evidence>
<reference evidence="7" key="2">
    <citation type="journal article" date="2021" name="Microbiome">
        <title>Successional dynamics and alternative stable states in a saline activated sludge microbial community over 9 years.</title>
        <authorList>
            <person name="Wang Y."/>
            <person name="Ye J."/>
            <person name="Ju F."/>
            <person name="Liu L."/>
            <person name="Boyd J.A."/>
            <person name="Deng Y."/>
            <person name="Parks D.H."/>
            <person name="Jiang X."/>
            <person name="Yin X."/>
            <person name="Woodcroft B.J."/>
            <person name="Tyson G.W."/>
            <person name="Hugenholtz P."/>
            <person name="Polz M.F."/>
            <person name="Zhang T."/>
        </authorList>
    </citation>
    <scope>NUCLEOTIDE SEQUENCE</scope>
    <source>
        <strain evidence="7">HKST-UBA02</strain>
    </source>
</reference>
<feature type="domain" description="Sodium/calcium exchanger membrane region" evidence="6">
    <location>
        <begin position="3"/>
        <end position="142"/>
    </location>
</feature>
<evidence type="ECO:0000313" key="8">
    <source>
        <dbReference type="Proteomes" id="UP000739538"/>
    </source>
</evidence>
<dbReference type="Pfam" id="PF01699">
    <property type="entry name" value="Na_Ca_ex"/>
    <property type="match status" value="2"/>
</dbReference>
<dbReference type="Gene3D" id="1.20.1420.30">
    <property type="entry name" value="NCX, central ion-binding region"/>
    <property type="match status" value="2"/>
</dbReference>
<proteinExistence type="predicted"/>
<dbReference type="GO" id="GO:0005262">
    <property type="term" value="F:calcium channel activity"/>
    <property type="evidence" value="ECO:0007669"/>
    <property type="project" value="TreeGrafter"/>
</dbReference>
<evidence type="ECO:0000313" key="7">
    <source>
        <dbReference type="EMBL" id="MCA9756621.1"/>
    </source>
</evidence>
<feature type="transmembrane region" description="Helical" evidence="5">
    <location>
        <begin position="66"/>
        <end position="89"/>
    </location>
</feature>
<dbReference type="GO" id="GO:0006874">
    <property type="term" value="P:intracellular calcium ion homeostasis"/>
    <property type="evidence" value="ECO:0007669"/>
    <property type="project" value="TreeGrafter"/>
</dbReference>
<dbReference type="GO" id="GO:0008273">
    <property type="term" value="F:calcium, potassium:sodium antiporter activity"/>
    <property type="evidence" value="ECO:0007669"/>
    <property type="project" value="TreeGrafter"/>
</dbReference>
<keyword evidence="4 5" id="KW-0472">Membrane</keyword>
<evidence type="ECO:0000256" key="1">
    <source>
        <dbReference type="ARBA" id="ARBA00004141"/>
    </source>
</evidence>
<feature type="transmembrane region" description="Helical" evidence="5">
    <location>
        <begin position="33"/>
        <end position="54"/>
    </location>
</feature>
<comment type="caution">
    <text evidence="7">The sequence shown here is derived from an EMBL/GenBank/DDBJ whole genome shotgun (WGS) entry which is preliminary data.</text>
</comment>
<dbReference type="NCBIfam" id="TIGR00367">
    <property type="entry name" value="calcium/sodium antiporter"/>
    <property type="match status" value="1"/>
</dbReference>
<dbReference type="EMBL" id="JAGQHS010000060">
    <property type="protein sequence ID" value="MCA9756621.1"/>
    <property type="molecule type" value="Genomic_DNA"/>
</dbReference>
<feature type="domain" description="Sodium/calcium exchanger membrane region" evidence="6">
    <location>
        <begin position="171"/>
        <end position="310"/>
    </location>
</feature>
<feature type="transmembrane region" description="Helical" evidence="5">
    <location>
        <begin position="101"/>
        <end position="118"/>
    </location>
</feature>
<evidence type="ECO:0000256" key="5">
    <source>
        <dbReference type="SAM" id="Phobius"/>
    </source>
</evidence>
<feature type="transmembrane region" description="Helical" evidence="5">
    <location>
        <begin position="268"/>
        <end position="287"/>
    </location>
</feature>
<keyword evidence="2 5" id="KW-0812">Transmembrane</keyword>
<feature type="transmembrane region" description="Helical" evidence="5">
    <location>
        <begin position="125"/>
        <end position="146"/>
    </location>
</feature>
<protein>
    <submittedName>
        <fullName evidence="7">Calcium/sodium antiporter</fullName>
    </submittedName>
</protein>
<feature type="transmembrane region" description="Helical" evidence="5">
    <location>
        <begin position="234"/>
        <end position="256"/>
    </location>
</feature>
<organism evidence="7 8">
    <name type="scientific">Eiseniibacteriota bacterium</name>
    <dbReference type="NCBI Taxonomy" id="2212470"/>
    <lineage>
        <taxon>Bacteria</taxon>
        <taxon>Candidatus Eiseniibacteriota</taxon>
    </lineage>
</organism>
<evidence type="ECO:0000256" key="4">
    <source>
        <dbReference type="ARBA" id="ARBA00023136"/>
    </source>
</evidence>
<feature type="transmembrane region" description="Helical" evidence="5">
    <location>
        <begin position="201"/>
        <end position="228"/>
    </location>
</feature>
<gene>
    <name evidence="7" type="ORF">KDA27_12530</name>
</gene>
<dbReference type="InterPro" id="IPR044880">
    <property type="entry name" value="NCX_ion-bd_dom_sf"/>
</dbReference>
<dbReference type="Proteomes" id="UP000739538">
    <property type="component" value="Unassembled WGS sequence"/>
</dbReference>
<keyword evidence="3 5" id="KW-1133">Transmembrane helix</keyword>
<reference evidence="7" key="1">
    <citation type="submission" date="2020-04" db="EMBL/GenBank/DDBJ databases">
        <authorList>
            <person name="Zhang T."/>
        </authorList>
    </citation>
    <scope>NUCLEOTIDE SEQUENCE</scope>
    <source>
        <strain evidence="7">HKST-UBA02</strain>
    </source>
</reference>
<comment type="subcellular location">
    <subcellularLocation>
        <location evidence="1">Membrane</location>
        <topology evidence="1">Multi-pass membrane protein</topology>
    </subcellularLocation>
</comment>
<dbReference type="AlphaFoldDB" id="A0A956SDP5"/>
<feature type="transmembrane region" description="Helical" evidence="5">
    <location>
        <begin position="166"/>
        <end position="189"/>
    </location>
</feature>
<dbReference type="PANTHER" id="PTHR10846">
    <property type="entry name" value="SODIUM/POTASSIUM/CALCIUM EXCHANGER"/>
    <property type="match status" value="1"/>
</dbReference>
<dbReference type="Gene3D" id="6.10.280.80">
    <property type="entry name" value="NCX, peripheral helical region"/>
    <property type="match status" value="1"/>
</dbReference>
<feature type="transmembrane region" description="Helical" evidence="5">
    <location>
        <begin position="293"/>
        <end position="310"/>
    </location>
</feature>
<evidence type="ECO:0000259" key="6">
    <source>
        <dbReference type="Pfam" id="PF01699"/>
    </source>
</evidence>
<dbReference type="InterPro" id="IPR004837">
    <property type="entry name" value="NaCa_Exmemb"/>
</dbReference>
<name>A0A956SDP5_UNCEI</name>
<sequence>MPWFLIALGLIGLTLGAEALVRGSAALARRLGMSPLVIGLTIVAFGTSAPELIVSLQAAFAGNGAIAIGNVVGSNIGNVALILGLSALIQPMRIDAKILRIDLPLLLVATGALCVCLLDDRIGRLEGVLLTAGIVAYTGFTIVGSRKEARSVQEQFEGALPRGPRAFLFDAIWIAVGLALLVFGARALVDGAVDIAQSLGLSQTVIGLTIVAVGTSLPELATSVVAAFRKESDIAVGNVVGSNLFNILGILGPTALLHPIPAGGLTRLDLGALILTSVAILPLMRTGFRLERWEGGVLLLTYVSYVTLLLR</sequence>
<accession>A0A956SDP5</accession>
<dbReference type="PANTHER" id="PTHR10846:SF8">
    <property type="entry name" value="INNER MEMBRANE PROTEIN YRBG"/>
    <property type="match status" value="1"/>
</dbReference>
<dbReference type="GO" id="GO:0005886">
    <property type="term" value="C:plasma membrane"/>
    <property type="evidence" value="ECO:0007669"/>
    <property type="project" value="TreeGrafter"/>
</dbReference>
<evidence type="ECO:0000256" key="2">
    <source>
        <dbReference type="ARBA" id="ARBA00022692"/>
    </source>
</evidence>